<protein>
    <recommendedName>
        <fullName evidence="3">Rrf2 family transcriptional regulator</fullName>
    </recommendedName>
</protein>
<dbReference type="OrthoDB" id="213028at2"/>
<dbReference type="InterPro" id="IPR036388">
    <property type="entry name" value="WH-like_DNA-bd_sf"/>
</dbReference>
<sequence>MTRNLLSDLQNAGLISITRGVGGTQLGKPLDSISIYDIFEATDADELKDIIAIHTNPHPDCPVGSIIQSVLEEPYGRIGDAIAQAMKKEMLIDLIQDVKEKRPDWLDAVKPD</sequence>
<comment type="caution">
    <text evidence="1">The sequence shown here is derived from an EMBL/GenBank/DDBJ whole genome shotgun (WGS) entry which is preliminary data.</text>
</comment>
<dbReference type="Proteomes" id="UP000260680">
    <property type="component" value="Unassembled WGS sequence"/>
</dbReference>
<dbReference type="Gene3D" id="1.10.10.10">
    <property type="entry name" value="Winged helix-like DNA-binding domain superfamily/Winged helix DNA-binding domain"/>
    <property type="match status" value="1"/>
</dbReference>
<dbReference type="SUPFAM" id="SSF46785">
    <property type="entry name" value="Winged helix' DNA-binding domain"/>
    <property type="match status" value="1"/>
</dbReference>
<evidence type="ECO:0008006" key="3">
    <source>
        <dbReference type="Google" id="ProtNLM"/>
    </source>
</evidence>
<dbReference type="PANTHER" id="PTHR33221">
    <property type="entry name" value="WINGED HELIX-TURN-HELIX TRANSCRIPTIONAL REGULATOR, RRF2 FAMILY"/>
    <property type="match status" value="1"/>
</dbReference>
<dbReference type="GO" id="GO:0003700">
    <property type="term" value="F:DNA-binding transcription factor activity"/>
    <property type="evidence" value="ECO:0007669"/>
    <property type="project" value="TreeGrafter"/>
</dbReference>
<name>A0A3E2NHG7_9FIRM</name>
<accession>A0A3E2NHG7</accession>
<dbReference type="AlphaFoldDB" id="A0A3E2NHG7"/>
<dbReference type="InterPro" id="IPR000944">
    <property type="entry name" value="Tscrpt_reg_Rrf2"/>
</dbReference>
<reference evidence="1 2" key="1">
    <citation type="submission" date="2018-07" db="EMBL/GenBank/DDBJ databases">
        <title>New species, Clostridium PI-S10-A1B.</title>
        <authorList>
            <person name="Krishna G."/>
            <person name="Summeta K."/>
            <person name="Shikha S."/>
            <person name="Prabhu P.B."/>
            <person name="Suresh K."/>
        </authorList>
    </citation>
    <scope>NUCLEOTIDE SEQUENCE [LARGE SCALE GENOMIC DNA]</scope>
    <source>
        <strain evidence="1 2">PI-S10-A1B</strain>
    </source>
</reference>
<dbReference type="InterPro" id="IPR036390">
    <property type="entry name" value="WH_DNA-bd_sf"/>
</dbReference>
<organism evidence="1 2">
    <name type="scientific">Lacrimispora amygdalina</name>
    <dbReference type="NCBI Taxonomy" id="253257"/>
    <lineage>
        <taxon>Bacteria</taxon>
        <taxon>Bacillati</taxon>
        <taxon>Bacillota</taxon>
        <taxon>Clostridia</taxon>
        <taxon>Lachnospirales</taxon>
        <taxon>Lachnospiraceae</taxon>
        <taxon>Lacrimispora</taxon>
    </lineage>
</organism>
<dbReference type="PANTHER" id="PTHR33221:SF15">
    <property type="entry name" value="HTH-TYPE TRANSCRIPTIONAL REGULATOR YWGB-RELATED"/>
    <property type="match status" value="1"/>
</dbReference>
<evidence type="ECO:0000313" key="2">
    <source>
        <dbReference type="Proteomes" id="UP000260680"/>
    </source>
</evidence>
<dbReference type="GO" id="GO:0005829">
    <property type="term" value="C:cytosol"/>
    <property type="evidence" value="ECO:0007669"/>
    <property type="project" value="TreeGrafter"/>
</dbReference>
<proteinExistence type="predicted"/>
<gene>
    <name evidence="1" type="ORF">DS742_02560</name>
</gene>
<dbReference type="EMBL" id="QOHO01000011">
    <property type="protein sequence ID" value="RFZ80415.1"/>
    <property type="molecule type" value="Genomic_DNA"/>
</dbReference>
<evidence type="ECO:0000313" key="1">
    <source>
        <dbReference type="EMBL" id="RFZ80415.1"/>
    </source>
</evidence>
<dbReference type="Pfam" id="PF02082">
    <property type="entry name" value="Rrf2"/>
    <property type="match status" value="1"/>
</dbReference>